<dbReference type="Proteomes" id="UP000266673">
    <property type="component" value="Unassembled WGS sequence"/>
</dbReference>
<dbReference type="AlphaFoldDB" id="A0A397WBK1"/>
<evidence type="ECO:0000313" key="2">
    <source>
        <dbReference type="Proteomes" id="UP000266673"/>
    </source>
</evidence>
<protein>
    <submittedName>
        <fullName evidence="1">Uncharacterized protein</fullName>
    </submittedName>
</protein>
<dbReference type="SUPFAM" id="SSF69322">
    <property type="entry name" value="Tricorn protease domain 2"/>
    <property type="match status" value="1"/>
</dbReference>
<sequence>MSNKSYQETIITIDDEDGDVRDGDVKELYLAASPIGDFVVEFVLLSCESSESSESRLWKYKFRMYNVIKSKQDEYFDLKASKALSCRKLSEIDISKPKTFEFTQAQSKLITSEDKLSWSVAVSDKLYGDKPHESIVRLLAISCISKHDMTVKGSKNSEDSKNSTDSKNSNDSGFTIVFFINQDYQNNYSIEEKNLLLDNYGGKVKLFSKNKDDMERPVQNLDRFCIVILNVSGIHKYYFKDLNKSIIKQIQSLYKPEIRSFKYPKRILNAIEKNKKFGPDFNLRYIQRCLNKHYFLVDTSDEGAQYMELYDLRTSQLVNTFKRQNLNSLNLIADIPDNIAISNNNKLLAYSSGKKVKLYLIESGLEIASIELDFGKSSVDDYFDYFMHFFNNDEIY</sequence>
<dbReference type="EMBL" id="QKWP01000042">
    <property type="protein sequence ID" value="RIB29246.1"/>
    <property type="molecule type" value="Genomic_DNA"/>
</dbReference>
<evidence type="ECO:0000313" key="1">
    <source>
        <dbReference type="EMBL" id="RIB29246.1"/>
    </source>
</evidence>
<keyword evidence="2" id="KW-1185">Reference proteome</keyword>
<gene>
    <name evidence="1" type="ORF">C2G38_2057097</name>
</gene>
<accession>A0A397WBK1</accession>
<reference evidence="1 2" key="1">
    <citation type="submission" date="2018-06" db="EMBL/GenBank/DDBJ databases">
        <title>Comparative genomics reveals the genomic features of Rhizophagus irregularis, R. cerebriforme, R. diaphanum and Gigaspora rosea, and their symbiotic lifestyle signature.</title>
        <authorList>
            <person name="Morin E."/>
            <person name="San Clemente H."/>
            <person name="Chen E.C.H."/>
            <person name="De La Providencia I."/>
            <person name="Hainaut M."/>
            <person name="Kuo A."/>
            <person name="Kohler A."/>
            <person name="Murat C."/>
            <person name="Tang N."/>
            <person name="Roy S."/>
            <person name="Loubradou J."/>
            <person name="Henrissat B."/>
            <person name="Grigoriev I.V."/>
            <person name="Corradi N."/>
            <person name="Roux C."/>
            <person name="Martin F.M."/>
        </authorList>
    </citation>
    <scope>NUCLEOTIDE SEQUENCE [LARGE SCALE GENOMIC DNA]</scope>
    <source>
        <strain evidence="1 2">DAOM 194757</strain>
    </source>
</reference>
<name>A0A397WBK1_9GLOM</name>
<organism evidence="1 2">
    <name type="scientific">Gigaspora rosea</name>
    <dbReference type="NCBI Taxonomy" id="44941"/>
    <lineage>
        <taxon>Eukaryota</taxon>
        <taxon>Fungi</taxon>
        <taxon>Fungi incertae sedis</taxon>
        <taxon>Mucoromycota</taxon>
        <taxon>Glomeromycotina</taxon>
        <taxon>Glomeromycetes</taxon>
        <taxon>Diversisporales</taxon>
        <taxon>Gigasporaceae</taxon>
        <taxon>Gigaspora</taxon>
    </lineage>
</organism>
<comment type="caution">
    <text evidence="1">The sequence shown here is derived from an EMBL/GenBank/DDBJ whole genome shotgun (WGS) entry which is preliminary data.</text>
</comment>
<proteinExistence type="predicted"/>
<dbReference type="OrthoDB" id="2323852at2759"/>